<feature type="domain" description="Transposable element P transposase-like RNase H" evidence="2">
    <location>
        <begin position="56"/>
        <end position="186"/>
    </location>
</feature>
<organism evidence="4 5">
    <name type="scientific">Macrosiphum euphorbiae</name>
    <name type="common">potato aphid</name>
    <dbReference type="NCBI Taxonomy" id="13131"/>
    <lineage>
        <taxon>Eukaryota</taxon>
        <taxon>Metazoa</taxon>
        <taxon>Ecdysozoa</taxon>
        <taxon>Arthropoda</taxon>
        <taxon>Hexapoda</taxon>
        <taxon>Insecta</taxon>
        <taxon>Pterygota</taxon>
        <taxon>Neoptera</taxon>
        <taxon>Paraneoptera</taxon>
        <taxon>Hemiptera</taxon>
        <taxon>Sternorrhyncha</taxon>
        <taxon>Aphidomorpha</taxon>
        <taxon>Aphidoidea</taxon>
        <taxon>Aphididae</taxon>
        <taxon>Macrosiphini</taxon>
        <taxon>Macrosiphum</taxon>
    </lineage>
</organism>
<feature type="domain" description="Transposable element P transposase-like GTP-binding insertion" evidence="3">
    <location>
        <begin position="210"/>
        <end position="315"/>
    </location>
</feature>
<evidence type="ECO:0000259" key="2">
    <source>
        <dbReference type="Pfam" id="PF21787"/>
    </source>
</evidence>
<dbReference type="InterPro" id="IPR021896">
    <property type="entry name" value="THAP9-like_HTH"/>
</dbReference>
<evidence type="ECO:0000259" key="1">
    <source>
        <dbReference type="Pfam" id="PF12017"/>
    </source>
</evidence>
<dbReference type="Proteomes" id="UP001160148">
    <property type="component" value="Unassembled WGS sequence"/>
</dbReference>
<dbReference type="Pfam" id="PF12017">
    <property type="entry name" value="Tnp_P_element"/>
    <property type="match status" value="1"/>
</dbReference>
<keyword evidence="5" id="KW-1185">Reference proteome</keyword>
<comment type="caution">
    <text evidence="4">The sequence shown here is derived from an EMBL/GenBank/DDBJ whole genome shotgun (WGS) entry which is preliminary data.</text>
</comment>
<name>A0AAV0WIW0_9HEMI</name>
<proteinExistence type="predicted"/>
<dbReference type="EMBL" id="CARXXK010000002">
    <property type="protein sequence ID" value="CAI6355587.1"/>
    <property type="molecule type" value="Genomic_DNA"/>
</dbReference>
<dbReference type="InterPro" id="IPR048365">
    <property type="entry name" value="TNP-like_RNaseH_N"/>
</dbReference>
<evidence type="ECO:0000313" key="5">
    <source>
        <dbReference type="Proteomes" id="UP001160148"/>
    </source>
</evidence>
<accession>A0AAV0WIW0</accession>
<dbReference type="Pfam" id="PF21788">
    <property type="entry name" value="TNP-like_GBD"/>
    <property type="match status" value="1"/>
</dbReference>
<sequence>MATRIPQGFRYSKELKQLALTIYFFGPRAYQFLKNILQLPSTRTLRRVTEKIDIVPGLNYVIFESFNFKLNNFKDDAKYCVLYIKEMAIKTILFYNLSKDYIVRFNSSFDQKTYEPANYVLCFMLRGLNYNWKQPVAYYFIKNSCTGLQLQNTIFAVISKIQSISLNIRVLKTDQGSNFIEFAKKMNVSPQRPYFFVNKKKIFYVFNVPHLLKSTRNNFFKYHLTFANGITEKKHFVNFYKSDQGLNRLAPKLTDAHINPGPFQKMKVRYASQIFSATVAAGMRTCIEGGILSPTAETTVMFIDYMDKLFRVKNS</sequence>
<feature type="domain" description="THAP9-like helix-turn-helix" evidence="1">
    <location>
        <begin position="10"/>
        <end position="47"/>
    </location>
</feature>
<dbReference type="AlphaFoldDB" id="A0AAV0WIW0"/>
<evidence type="ECO:0000259" key="3">
    <source>
        <dbReference type="Pfam" id="PF21788"/>
    </source>
</evidence>
<gene>
    <name evidence="4" type="ORF">MEUPH1_LOCUS11421</name>
</gene>
<protein>
    <submittedName>
        <fullName evidence="4">Uncharacterized protein</fullName>
    </submittedName>
</protein>
<evidence type="ECO:0000313" key="4">
    <source>
        <dbReference type="EMBL" id="CAI6355587.1"/>
    </source>
</evidence>
<dbReference type="InterPro" id="IPR048366">
    <property type="entry name" value="TNP-like_GBD"/>
</dbReference>
<dbReference type="Pfam" id="PF21787">
    <property type="entry name" value="TNP-like_RNaseH_N"/>
    <property type="match status" value="1"/>
</dbReference>
<reference evidence="4 5" key="1">
    <citation type="submission" date="2023-01" db="EMBL/GenBank/DDBJ databases">
        <authorList>
            <person name="Whitehead M."/>
        </authorList>
    </citation>
    <scope>NUCLEOTIDE SEQUENCE [LARGE SCALE GENOMIC DNA]</scope>
</reference>